<evidence type="ECO:0000256" key="4">
    <source>
        <dbReference type="ARBA" id="ARBA00012358"/>
    </source>
</evidence>
<dbReference type="GO" id="GO:0051539">
    <property type="term" value="F:4 iron, 4 sulfur cluster binding"/>
    <property type="evidence" value="ECO:0007669"/>
    <property type="project" value="UniProtKB-KW"/>
</dbReference>
<keyword evidence="15" id="KW-1185">Reference proteome</keyword>
<dbReference type="STRING" id="589924.Ferp_1273"/>
<keyword evidence="6" id="KW-0479">Metal-binding</keyword>
<dbReference type="RefSeq" id="WP_012965770.1">
    <property type="nucleotide sequence ID" value="NC_013849.1"/>
</dbReference>
<dbReference type="SUPFAM" id="SSF57662">
    <property type="entry name" value="Ferredoxin thioredoxin reductase (FTR), catalytic beta chain"/>
    <property type="match status" value="1"/>
</dbReference>
<evidence type="ECO:0000256" key="8">
    <source>
        <dbReference type="ARBA" id="ARBA00023004"/>
    </source>
</evidence>
<evidence type="ECO:0000256" key="10">
    <source>
        <dbReference type="ARBA" id="ARBA00023157"/>
    </source>
</evidence>
<evidence type="ECO:0000313" key="15">
    <source>
        <dbReference type="Proteomes" id="UP000002613"/>
    </source>
</evidence>
<comment type="cofactor">
    <cofactor evidence="1">
        <name>[4Fe-4S] cluster</name>
        <dbReference type="ChEBI" id="CHEBI:49883"/>
    </cofactor>
</comment>
<evidence type="ECO:0000256" key="13">
    <source>
        <dbReference type="ARBA" id="ARBA00048150"/>
    </source>
</evidence>
<evidence type="ECO:0000256" key="7">
    <source>
        <dbReference type="ARBA" id="ARBA00023002"/>
    </source>
</evidence>
<keyword evidence="9" id="KW-0411">Iron-sulfur</keyword>
<dbReference type="GeneID" id="8778786"/>
<reference evidence="15" key="1">
    <citation type="submission" date="2010-02" db="EMBL/GenBank/DDBJ databases">
        <title>Complete sequence of Ferroglobus placidus DSM 10642.</title>
        <authorList>
            <consortium name="US DOE Joint Genome Institute"/>
            <person name="Lucas S."/>
            <person name="Copeland A."/>
            <person name="Lapidus A."/>
            <person name="Cheng J.-F."/>
            <person name="Bruce D."/>
            <person name="Goodwin L."/>
            <person name="Pitluck S."/>
            <person name="Saunders E."/>
            <person name="Brettin T."/>
            <person name="Detter J.C."/>
            <person name="Han C."/>
            <person name="Tapia R."/>
            <person name="Larimer F."/>
            <person name="Land M."/>
            <person name="Hauser L."/>
            <person name="Kyrpides N."/>
            <person name="Ivanova N."/>
            <person name="Holmes D."/>
            <person name="Lovley D."/>
            <person name="Kyrpides N."/>
            <person name="Anderson I.J."/>
            <person name="Woyke T."/>
        </authorList>
    </citation>
    <scope>NUCLEOTIDE SEQUENCE [LARGE SCALE GENOMIC DNA]</scope>
    <source>
        <strain evidence="15">DSM 10642 / AEDII12DO</strain>
    </source>
</reference>
<dbReference type="InterPro" id="IPR004209">
    <property type="entry name" value="FTR_bsu"/>
</dbReference>
<evidence type="ECO:0000313" key="14">
    <source>
        <dbReference type="EMBL" id="ADC65427.1"/>
    </source>
</evidence>
<comment type="function">
    <text evidence="2">Catalytic subunit of the ferredoxin-thioredoxin reductase (FTR), which catalyzes the two-electron reduction of thioredoxins by the electrons provided by reduced ferredoxin.</text>
</comment>
<dbReference type="EMBL" id="CP001899">
    <property type="protein sequence ID" value="ADC65427.1"/>
    <property type="molecule type" value="Genomic_DNA"/>
</dbReference>
<evidence type="ECO:0000256" key="12">
    <source>
        <dbReference type="ARBA" id="ARBA00030295"/>
    </source>
</evidence>
<comment type="catalytic activity">
    <reaction evidence="13">
        <text>[thioredoxin]-disulfide + 2 reduced [2Fe-2S]-[ferredoxin] + 2 H(+) = [thioredoxin]-dithiol + 2 oxidized [2Fe-2S]-[ferredoxin]</text>
        <dbReference type="Rhea" id="RHEA:42336"/>
        <dbReference type="Rhea" id="RHEA-COMP:10000"/>
        <dbReference type="Rhea" id="RHEA-COMP:10001"/>
        <dbReference type="Rhea" id="RHEA-COMP:10698"/>
        <dbReference type="Rhea" id="RHEA-COMP:10700"/>
        <dbReference type="ChEBI" id="CHEBI:15378"/>
        <dbReference type="ChEBI" id="CHEBI:29950"/>
        <dbReference type="ChEBI" id="CHEBI:33737"/>
        <dbReference type="ChEBI" id="CHEBI:33738"/>
        <dbReference type="ChEBI" id="CHEBI:50058"/>
        <dbReference type="EC" id="1.8.7.2"/>
    </reaction>
</comment>
<evidence type="ECO:0000256" key="5">
    <source>
        <dbReference type="ARBA" id="ARBA00022485"/>
    </source>
</evidence>
<keyword evidence="7" id="KW-0560">Oxidoreductase</keyword>
<evidence type="ECO:0000256" key="11">
    <source>
        <dbReference type="ARBA" id="ARBA00026011"/>
    </source>
</evidence>
<dbReference type="Pfam" id="PF02943">
    <property type="entry name" value="FeThRed_B"/>
    <property type="match status" value="1"/>
</dbReference>
<proteinExistence type="inferred from homology"/>
<evidence type="ECO:0000256" key="1">
    <source>
        <dbReference type="ARBA" id="ARBA00001966"/>
    </source>
</evidence>
<dbReference type="GO" id="GO:0016730">
    <property type="term" value="F:oxidoreductase activity, acting on iron-sulfur proteins as donors"/>
    <property type="evidence" value="ECO:0007669"/>
    <property type="project" value="InterPro"/>
</dbReference>
<comment type="similarity">
    <text evidence="3">Belongs to the ferredoxin thioredoxin reductase beta subunit family.</text>
</comment>
<dbReference type="GO" id="GO:0046872">
    <property type="term" value="F:metal ion binding"/>
    <property type="evidence" value="ECO:0007669"/>
    <property type="project" value="UniProtKB-KW"/>
</dbReference>
<dbReference type="PANTHER" id="PTHR35113:SF1">
    <property type="entry name" value="FERREDOXIN-THIOREDOXIN REDUCTASE CATALYTIC CHAIN, CHLOROPLASTIC"/>
    <property type="match status" value="1"/>
</dbReference>
<evidence type="ECO:0000256" key="9">
    <source>
        <dbReference type="ARBA" id="ARBA00023014"/>
    </source>
</evidence>
<dbReference type="AlphaFoldDB" id="D3RY64"/>
<dbReference type="OrthoDB" id="45654at2157"/>
<accession>D3RY64</accession>
<dbReference type="PaxDb" id="589924-Ferp_1273"/>
<evidence type="ECO:0000256" key="6">
    <source>
        <dbReference type="ARBA" id="ARBA00022723"/>
    </source>
</evidence>
<name>D3RY64_FERPA</name>
<dbReference type="eggNOG" id="arCOG01100">
    <property type="taxonomic scope" value="Archaea"/>
</dbReference>
<organism evidence="14 15">
    <name type="scientific">Ferroglobus placidus (strain DSM 10642 / AEDII12DO)</name>
    <dbReference type="NCBI Taxonomy" id="589924"/>
    <lineage>
        <taxon>Archaea</taxon>
        <taxon>Methanobacteriati</taxon>
        <taxon>Methanobacteriota</taxon>
        <taxon>Archaeoglobi</taxon>
        <taxon>Archaeoglobales</taxon>
        <taxon>Archaeoglobaceae</taxon>
        <taxon>Ferroglobus</taxon>
    </lineage>
</organism>
<dbReference type="HOGENOM" id="CLU_169701_0_0_2"/>
<dbReference type="Proteomes" id="UP000002613">
    <property type="component" value="Chromosome"/>
</dbReference>
<comment type="subunit">
    <text evidence="11">Heterodimer of subunit A (variable subunit) and subunit B (catalytic subunit). Heterodimeric FTR forms a complex with ferredoxin and thioredoxin.</text>
</comment>
<gene>
    <name evidence="14" type="ordered locus">Ferp_1273</name>
</gene>
<protein>
    <recommendedName>
        <fullName evidence="4">ferredoxin:thioredoxin reductase</fullName>
        <ecNumber evidence="4">1.8.7.2</ecNumber>
    </recommendedName>
    <alternativeName>
        <fullName evidence="12">Ferredoxin-thioredoxin reductase subunit B</fullName>
    </alternativeName>
</protein>
<dbReference type="Gene3D" id="3.90.460.10">
    <property type="entry name" value="Ferredoxin thioredoxin reductase catalytic beta subunit"/>
    <property type="match status" value="1"/>
</dbReference>
<evidence type="ECO:0000256" key="3">
    <source>
        <dbReference type="ARBA" id="ARBA00007941"/>
    </source>
</evidence>
<keyword evidence="5" id="KW-0004">4Fe-4S</keyword>
<sequence length="111" mass="13043">MTPEEYVKLLEKVAERKGWKLNKDEELVLEFAKGLLENKKRYGFAYCPCRFPIGDKEIDRRIICPCVYAKEDIEKYGRCYCGLFVSKEVYEGKKKAAEVVPDRHAEFILKK</sequence>
<reference evidence="14 15" key="2">
    <citation type="journal article" date="2011" name="Stand. Genomic Sci.">
        <title>Complete genome sequence of Ferroglobus placidus AEDII12DO.</title>
        <authorList>
            <person name="Anderson I."/>
            <person name="Risso C."/>
            <person name="Holmes D."/>
            <person name="Lucas S."/>
            <person name="Copeland A."/>
            <person name="Lapidus A."/>
            <person name="Cheng J.F."/>
            <person name="Bruce D."/>
            <person name="Goodwin L."/>
            <person name="Pitluck S."/>
            <person name="Saunders E."/>
            <person name="Brettin T."/>
            <person name="Detter J.C."/>
            <person name="Han C."/>
            <person name="Tapia R."/>
            <person name="Larimer F."/>
            <person name="Land M."/>
            <person name="Hauser L."/>
            <person name="Woyke T."/>
            <person name="Lovley D."/>
            <person name="Kyrpides N."/>
            <person name="Ivanova N."/>
        </authorList>
    </citation>
    <scope>NUCLEOTIDE SEQUENCE [LARGE SCALE GENOMIC DNA]</scope>
    <source>
        <strain evidence="15">DSM 10642 / AEDII12DO</strain>
    </source>
</reference>
<dbReference type="EC" id="1.8.7.2" evidence="4"/>
<dbReference type="PANTHER" id="PTHR35113">
    <property type="entry name" value="FERREDOXIN-THIOREDOXIN REDUCTASE CATALYTIC CHAIN, CHLOROPLASTIC"/>
    <property type="match status" value="1"/>
</dbReference>
<keyword evidence="10" id="KW-1015">Disulfide bond</keyword>
<keyword evidence="8" id="KW-0408">Iron</keyword>
<evidence type="ECO:0000256" key="2">
    <source>
        <dbReference type="ARBA" id="ARBA00003945"/>
    </source>
</evidence>
<dbReference type="InterPro" id="IPR036644">
    <property type="entry name" value="FTR_bsu_sf"/>
</dbReference>
<dbReference type="KEGG" id="fpl:Ferp_1273"/>